<dbReference type="Pfam" id="PF04402">
    <property type="entry name" value="SIMPL"/>
    <property type="match status" value="1"/>
</dbReference>
<proteinExistence type="predicted"/>
<evidence type="ECO:0000313" key="2">
    <source>
        <dbReference type="EMBL" id="MET1754599.1"/>
    </source>
</evidence>
<sequence length="251" mass="26224">MKPISIAFAATLAALGTPALAQVPAPIPSIAAGHTLLTVTAEGTSTQQPDMALFNAGVTTQGDTASGALAENSRKMTQVIAGLKRAGIADRDIQTSNLNLNPVYAQPKRLPDGSYVEQEQRIVGYQVTNNVSVKQRKLGDYGKVIDALVSAGANQVNGPNFMLAKPEAALDEARAEAMKVARQRAQLYATAAGLRVAGITSISEAGSYAPQPAMYREMKVTAQRADAPPPPVMGGVLENAVNVTVQFELAP</sequence>
<dbReference type="Gene3D" id="3.30.110.170">
    <property type="entry name" value="Protein of unknown function (DUF541), domain 1"/>
    <property type="match status" value="1"/>
</dbReference>
<reference evidence="2 3" key="1">
    <citation type="submission" date="2024-07" db="EMBL/GenBank/DDBJ databases">
        <title>Novosphingobium kalidii RD2P27.</title>
        <authorList>
            <person name="Sun J.-Q."/>
        </authorList>
    </citation>
    <scope>NUCLEOTIDE SEQUENCE [LARGE SCALE GENOMIC DNA]</scope>
    <source>
        <strain evidence="2 3">RD2P27</strain>
    </source>
</reference>
<gene>
    <name evidence="2" type="ORF">ABVV53_03875</name>
</gene>
<evidence type="ECO:0000313" key="3">
    <source>
        <dbReference type="Proteomes" id="UP001548713"/>
    </source>
</evidence>
<feature type="signal peptide" evidence="1">
    <location>
        <begin position="1"/>
        <end position="21"/>
    </location>
</feature>
<dbReference type="PANTHER" id="PTHR34387:SF1">
    <property type="entry name" value="PERIPLASMIC IMMUNOGENIC PROTEIN"/>
    <property type="match status" value="1"/>
</dbReference>
<dbReference type="Gene3D" id="3.30.70.2970">
    <property type="entry name" value="Protein of unknown function (DUF541), domain 2"/>
    <property type="match status" value="1"/>
</dbReference>
<comment type="caution">
    <text evidence="2">The sequence shown here is derived from an EMBL/GenBank/DDBJ whole genome shotgun (WGS) entry which is preliminary data.</text>
</comment>
<dbReference type="InterPro" id="IPR052022">
    <property type="entry name" value="26kDa_periplasmic_antigen"/>
</dbReference>
<dbReference type="InterPro" id="IPR007497">
    <property type="entry name" value="SIMPL/DUF541"/>
</dbReference>
<name>A0ABV2CZR5_9SPHN</name>
<protein>
    <submittedName>
        <fullName evidence="2">SIMPL domain-containing protein</fullName>
    </submittedName>
</protein>
<accession>A0ABV2CZR5</accession>
<organism evidence="2 3">
    <name type="scientific">Novosphingobium kalidii</name>
    <dbReference type="NCBI Taxonomy" id="3230299"/>
    <lineage>
        <taxon>Bacteria</taxon>
        <taxon>Pseudomonadati</taxon>
        <taxon>Pseudomonadota</taxon>
        <taxon>Alphaproteobacteria</taxon>
        <taxon>Sphingomonadales</taxon>
        <taxon>Sphingomonadaceae</taxon>
        <taxon>Novosphingobium</taxon>
    </lineage>
</organism>
<dbReference type="RefSeq" id="WP_353983035.1">
    <property type="nucleotide sequence ID" value="NZ_JBEWLY010000008.1"/>
</dbReference>
<evidence type="ECO:0000256" key="1">
    <source>
        <dbReference type="SAM" id="SignalP"/>
    </source>
</evidence>
<keyword evidence="3" id="KW-1185">Reference proteome</keyword>
<dbReference type="EMBL" id="JBEWLY010000008">
    <property type="protein sequence ID" value="MET1754599.1"/>
    <property type="molecule type" value="Genomic_DNA"/>
</dbReference>
<feature type="chain" id="PRO_5046671337" evidence="1">
    <location>
        <begin position="22"/>
        <end position="251"/>
    </location>
</feature>
<dbReference type="PANTHER" id="PTHR34387">
    <property type="entry name" value="SLR1258 PROTEIN"/>
    <property type="match status" value="1"/>
</dbReference>
<dbReference type="Proteomes" id="UP001548713">
    <property type="component" value="Unassembled WGS sequence"/>
</dbReference>
<keyword evidence="1" id="KW-0732">Signal</keyword>